<dbReference type="RefSeq" id="WP_002460167.1">
    <property type="nucleotide sequence ID" value="NZ_CH991859.1"/>
</dbReference>
<evidence type="ECO:0000313" key="1">
    <source>
        <dbReference type="EMBL" id="EDS93074.1"/>
    </source>
</evidence>
<gene>
    <name evidence="1" type="ORF">ESCAB7627_4493</name>
</gene>
<name>A0ABC9NSF3_ESCAT</name>
<reference evidence="1 2" key="1">
    <citation type="submission" date="2008-02" db="EMBL/GenBank/DDBJ databases">
        <title>Annotation of Escherichia albertii TW07627.</title>
        <authorList>
            <person name="Sutton G."/>
            <person name="Whittam T.S."/>
            <person name="Sebastian Y."/>
        </authorList>
    </citation>
    <scope>NUCLEOTIDE SEQUENCE [LARGE SCALE GENOMIC DNA]</scope>
    <source>
        <strain evidence="1 2">TW07627</strain>
    </source>
</reference>
<protein>
    <submittedName>
        <fullName evidence="1">Transcriptional regulator, XRE family</fullName>
    </submittedName>
</protein>
<organism evidence="1 2">
    <name type="scientific">Escherichia albertii (strain TW07627)</name>
    <dbReference type="NCBI Taxonomy" id="502347"/>
    <lineage>
        <taxon>Bacteria</taxon>
        <taxon>Pseudomonadati</taxon>
        <taxon>Pseudomonadota</taxon>
        <taxon>Gammaproteobacteria</taxon>
        <taxon>Enterobacterales</taxon>
        <taxon>Enterobacteriaceae</taxon>
        <taxon>Escherichia</taxon>
    </lineage>
</organism>
<comment type="caution">
    <text evidence="1">The sequence shown here is derived from an EMBL/GenBank/DDBJ whole genome shotgun (WGS) entry which is preliminary data.</text>
</comment>
<accession>A0ABC9NSF3</accession>
<proteinExistence type="predicted"/>
<sequence length="59" mass="6728">MNIKPIRTEQDYEGALRAVEPMFDNEPEMNTPENAENVPTLRINEVNVTELPVQTNVES</sequence>
<dbReference type="AlphaFoldDB" id="A0ABC9NSF3"/>
<evidence type="ECO:0000313" key="2">
    <source>
        <dbReference type="Proteomes" id="UP000003042"/>
    </source>
</evidence>
<dbReference type="Proteomes" id="UP000003042">
    <property type="component" value="Unassembled WGS sequence"/>
</dbReference>
<dbReference type="EMBL" id="ABKX01000002">
    <property type="protein sequence ID" value="EDS93074.1"/>
    <property type="molecule type" value="Genomic_DNA"/>
</dbReference>